<evidence type="ECO:0000259" key="1">
    <source>
        <dbReference type="Pfam" id="PF08240"/>
    </source>
</evidence>
<dbReference type="PANTHER" id="PTHR45033">
    <property type="match status" value="1"/>
</dbReference>
<dbReference type="SUPFAM" id="SSF50129">
    <property type="entry name" value="GroES-like"/>
    <property type="match status" value="1"/>
</dbReference>
<proteinExistence type="predicted"/>
<dbReference type="InterPro" id="IPR013154">
    <property type="entry name" value="ADH-like_N"/>
</dbReference>
<dbReference type="AlphaFoldDB" id="A0AAE0TN14"/>
<keyword evidence="3" id="KW-1185">Reference proteome</keyword>
<dbReference type="Pfam" id="PF08240">
    <property type="entry name" value="ADH_N"/>
    <property type="match status" value="1"/>
</dbReference>
<dbReference type="InterPro" id="IPR052711">
    <property type="entry name" value="Zinc_ADH-like"/>
</dbReference>
<feature type="domain" description="Alcohol dehydrogenase-like N-terminal" evidence="1">
    <location>
        <begin position="32"/>
        <end position="136"/>
    </location>
</feature>
<protein>
    <recommendedName>
        <fullName evidence="1">Alcohol dehydrogenase-like N-terminal domain-containing protein</fullName>
    </recommendedName>
</protein>
<name>A0AAE0TN14_9PEZI</name>
<reference evidence="2" key="1">
    <citation type="submission" date="2023-07" db="EMBL/GenBank/DDBJ databases">
        <title>Black Yeasts Isolated from many extreme environments.</title>
        <authorList>
            <person name="Coleine C."/>
            <person name="Stajich J.E."/>
            <person name="Selbmann L."/>
        </authorList>
    </citation>
    <scope>NUCLEOTIDE SEQUENCE</scope>
    <source>
        <strain evidence="2">CCFEE 5485</strain>
    </source>
</reference>
<dbReference type="InterPro" id="IPR011032">
    <property type="entry name" value="GroES-like_sf"/>
</dbReference>
<comment type="caution">
    <text evidence="2">The sequence shown here is derived from an EMBL/GenBank/DDBJ whole genome shotgun (WGS) entry which is preliminary data.</text>
</comment>
<dbReference type="EMBL" id="JAUTXT010000061">
    <property type="protein sequence ID" value="KAK3670198.1"/>
    <property type="molecule type" value="Genomic_DNA"/>
</dbReference>
<organism evidence="2 3">
    <name type="scientific">Recurvomyces mirabilis</name>
    <dbReference type="NCBI Taxonomy" id="574656"/>
    <lineage>
        <taxon>Eukaryota</taxon>
        <taxon>Fungi</taxon>
        <taxon>Dikarya</taxon>
        <taxon>Ascomycota</taxon>
        <taxon>Pezizomycotina</taxon>
        <taxon>Dothideomycetes</taxon>
        <taxon>Dothideomycetidae</taxon>
        <taxon>Mycosphaerellales</taxon>
        <taxon>Teratosphaeriaceae</taxon>
        <taxon>Recurvomyces</taxon>
    </lineage>
</organism>
<accession>A0AAE0TN14</accession>
<sequence>MSSGTQKQWTVRGKGGWQDLVLDDQAAIPEIGDKDVLVKFSAASLNYRDLAISQGKYPWPTKDGVVPLSDGAGVVESVGKHVHRFRKGDKVITLFNQGHLAGSLDAYSMTTGVGGTVDGALRQYGAFDENGLVHMPSNLNFLEGASLSCAALTAWNALFGLKRLTPGD</sequence>
<evidence type="ECO:0000313" key="3">
    <source>
        <dbReference type="Proteomes" id="UP001274830"/>
    </source>
</evidence>
<dbReference type="Proteomes" id="UP001274830">
    <property type="component" value="Unassembled WGS sequence"/>
</dbReference>
<dbReference type="Gene3D" id="3.90.180.10">
    <property type="entry name" value="Medium-chain alcohol dehydrogenases, catalytic domain"/>
    <property type="match status" value="1"/>
</dbReference>
<dbReference type="PANTHER" id="PTHR45033:SF2">
    <property type="entry name" value="ZINC-TYPE ALCOHOL DEHYDROGENASE-LIKE PROTEIN C1773.06C"/>
    <property type="match status" value="1"/>
</dbReference>
<evidence type="ECO:0000313" key="2">
    <source>
        <dbReference type="EMBL" id="KAK3670198.1"/>
    </source>
</evidence>
<gene>
    <name evidence="2" type="ORF">LTR78_009954</name>
</gene>